<comment type="pathway">
    <text evidence="2 16">Lipid metabolism; fatty acid biosynthesis.</text>
</comment>
<organism evidence="18 19">
    <name type="scientific">Daphnia galeata</name>
    <dbReference type="NCBI Taxonomy" id="27404"/>
    <lineage>
        <taxon>Eukaryota</taxon>
        <taxon>Metazoa</taxon>
        <taxon>Ecdysozoa</taxon>
        <taxon>Arthropoda</taxon>
        <taxon>Crustacea</taxon>
        <taxon>Branchiopoda</taxon>
        <taxon>Diplostraca</taxon>
        <taxon>Cladocera</taxon>
        <taxon>Anomopoda</taxon>
        <taxon>Daphniidae</taxon>
        <taxon>Daphnia</taxon>
    </lineage>
</organism>
<evidence type="ECO:0000256" key="5">
    <source>
        <dbReference type="ARBA" id="ARBA00022516"/>
    </source>
</evidence>
<proteinExistence type="inferred from homology"/>
<comment type="similarity">
    <text evidence="15">Belongs to the p23/wos2 family.</text>
</comment>
<evidence type="ECO:0000256" key="1">
    <source>
        <dbReference type="ARBA" id="ARBA00004477"/>
    </source>
</evidence>
<dbReference type="EMBL" id="CAKKLH010000084">
    <property type="protein sequence ID" value="CAH0102528.1"/>
    <property type="molecule type" value="Genomic_DNA"/>
</dbReference>
<sequence>MTSKGNPHPFVYWAQNTSHVLLRVDLKDVKDPDVQVNENHIKFLAVGVGARGTQLYEFELELGANIAPMSSQYRVTARQIDISLKKQSDGWWPKLTGSSMKPTWLKIDFDKWRSEDDDEAGLNISSNKSDELDAENVVADHMSFNLENLRKTYLFVYNLWQFLGFTYIFSTLIFKYSKLGSDFIPVAYQSVHYPLKFCQLMQALEIFHPLFGYTKGSVLEPTVQVGGRSIILFCLIEAENRIQDKPVIFYLILCWSVIELFRYPYYMTRVYDKDFGIITWLRYTVWIPLYPLGFLCEGIVILRNIPYFEETGKFSVGLPNKWNFSFHFPTLMRMYLLFFFLPAMYTMMSYMSKQRQKKLKVRDNSIPSNKIKMN</sequence>
<keyword evidence="14 16" id="KW-0456">Lyase</keyword>
<feature type="transmembrane region" description="Helical" evidence="16">
    <location>
        <begin position="152"/>
        <end position="174"/>
    </location>
</feature>
<evidence type="ECO:0000256" key="12">
    <source>
        <dbReference type="ARBA" id="ARBA00023136"/>
    </source>
</evidence>
<dbReference type="GO" id="GO:0102158">
    <property type="term" value="F:very-long-chain (3R)-3-hydroxyacyl-CoA dehydratase activity"/>
    <property type="evidence" value="ECO:0007669"/>
    <property type="project" value="UniProtKB-EC"/>
</dbReference>
<dbReference type="FunFam" id="2.60.40.790:FF:000013">
    <property type="entry name" value="Very-long-chain (3R)-3-hydroxyacyl-CoA dehydratase"/>
    <property type="match status" value="1"/>
</dbReference>
<dbReference type="GO" id="GO:0042761">
    <property type="term" value="P:very long-chain fatty acid biosynthetic process"/>
    <property type="evidence" value="ECO:0007669"/>
    <property type="project" value="TreeGrafter"/>
</dbReference>
<feature type="transmembrane region" description="Helical" evidence="16">
    <location>
        <begin position="326"/>
        <end position="348"/>
    </location>
</feature>
<feature type="transmembrane region" description="Helical" evidence="16">
    <location>
        <begin position="285"/>
        <end position="306"/>
    </location>
</feature>
<keyword evidence="5 16" id="KW-0444">Lipid biosynthesis</keyword>
<comment type="caution">
    <text evidence="18">The sequence shown here is derived from an EMBL/GenBank/DDBJ whole genome shotgun (WGS) entry which is preliminary data.</text>
</comment>
<dbReference type="EC" id="4.2.1.134" evidence="4 16"/>
<keyword evidence="19" id="KW-1185">Reference proteome</keyword>
<keyword evidence="6 16" id="KW-0812">Transmembrane</keyword>
<evidence type="ECO:0000256" key="11">
    <source>
        <dbReference type="ARBA" id="ARBA00023098"/>
    </source>
</evidence>
<dbReference type="Pfam" id="PF04969">
    <property type="entry name" value="CS"/>
    <property type="match status" value="1"/>
</dbReference>
<evidence type="ECO:0000256" key="6">
    <source>
        <dbReference type="ARBA" id="ARBA00022692"/>
    </source>
</evidence>
<dbReference type="Proteomes" id="UP000789390">
    <property type="component" value="Unassembled WGS sequence"/>
</dbReference>
<reference evidence="18" key="1">
    <citation type="submission" date="2021-11" db="EMBL/GenBank/DDBJ databases">
        <authorList>
            <person name="Schell T."/>
        </authorList>
    </citation>
    <scope>NUCLEOTIDE SEQUENCE</scope>
    <source>
        <strain evidence="18">M5</strain>
    </source>
</reference>
<keyword evidence="8 16" id="KW-0276">Fatty acid metabolism</keyword>
<comment type="function">
    <text evidence="16">Catalyzes the third of the four reactions of the long-chain fatty acids elongation cycle. This endoplasmic reticulum-bound enzymatic process, allows the addition of two carbons to the chain of long- and very long-chain fatty acids/VLCFAs per cycle. This enzyme catalyzes the dehydration of the 3-hydroxyacyl-CoA intermediate into trans-2,3-enoyl-CoA, within each cycle of fatty acid elongation. Thereby, it participates to the production of VLCFAs of different chain lengths that are involved in multiple biological processes as precursors of membrane lipids and lipid mediators.</text>
</comment>
<comment type="subcellular location">
    <subcellularLocation>
        <location evidence="1 16">Endoplasmic reticulum membrane</location>
        <topology evidence="1 16">Multi-pass membrane protein</topology>
    </subcellularLocation>
</comment>
<dbReference type="Pfam" id="PF04387">
    <property type="entry name" value="PTPLA"/>
    <property type="match status" value="1"/>
</dbReference>
<evidence type="ECO:0000256" key="4">
    <source>
        <dbReference type="ARBA" id="ARBA00013122"/>
    </source>
</evidence>
<evidence type="ECO:0000256" key="13">
    <source>
        <dbReference type="ARBA" id="ARBA00023160"/>
    </source>
</evidence>
<evidence type="ECO:0000259" key="17">
    <source>
        <dbReference type="PROSITE" id="PS51203"/>
    </source>
</evidence>
<feature type="transmembrane region" description="Helical" evidence="16">
    <location>
        <begin position="247"/>
        <end position="265"/>
    </location>
</feature>
<keyword evidence="10" id="KW-0175">Coiled coil</keyword>
<keyword evidence="9 16" id="KW-1133">Transmembrane helix</keyword>
<dbReference type="UniPathway" id="UPA00094"/>
<gene>
    <name evidence="18" type="ORF">DGAL_LOCUS4938</name>
</gene>
<dbReference type="AlphaFoldDB" id="A0A8J2RDP5"/>
<evidence type="ECO:0000256" key="9">
    <source>
        <dbReference type="ARBA" id="ARBA00022989"/>
    </source>
</evidence>
<comment type="catalytic activity">
    <reaction evidence="16">
        <text>a very-long-chain (3R)-3-hydroxyacyl-CoA = a very-long-chain (2E)-enoyl-CoA + H2O</text>
        <dbReference type="Rhea" id="RHEA:45812"/>
        <dbReference type="ChEBI" id="CHEBI:15377"/>
        <dbReference type="ChEBI" id="CHEBI:83728"/>
        <dbReference type="ChEBI" id="CHEBI:85440"/>
        <dbReference type="EC" id="4.2.1.134"/>
    </reaction>
</comment>
<evidence type="ECO:0000256" key="7">
    <source>
        <dbReference type="ARBA" id="ARBA00022824"/>
    </source>
</evidence>
<dbReference type="GO" id="GO:0005789">
    <property type="term" value="C:endoplasmic reticulum membrane"/>
    <property type="evidence" value="ECO:0007669"/>
    <property type="project" value="UniProtKB-SubCell"/>
</dbReference>
<dbReference type="GO" id="GO:0030497">
    <property type="term" value="P:fatty acid elongation"/>
    <property type="evidence" value="ECO:0007669"/>
    <property type="project" value="TreeGrafter"/>
</dbReference>
<dbReference type="Gene3D" id="2.60.40.790">
    <property type="match status" value="1"/>
</dbReference>
<dbReference type="SUPFAM" id="SSF49764">
    <property type="entry name" value="HSP20-like chaperones"/>
    <property type="match status" value="1"/>
</dbReference>
<keyword evidence="7 16" id="KW-0256">Endoplasmic reticulum</keyword>
<evidence type="ECO:0000256" key="8">
    <source>
        <dbReference type="ARBA" id="ARBA00022832"/>
    </source>
</evidence>
<name>A0A8J2RDP5_9CRUS</name>
<evidence type="ECO:0000256" key="10">
    <source>
        <dbReference type="ARBA" id="ARBA00023054"/>
    </source>
</evidence>
<accession>A0A8J2RDP5</accession>
<dbReference type="PANTHER" id="PTHR11035">
    <property type="entry name" value="VERY-LONG-CHAIN (3R)-3-HYDROXYACYL-COA DEHYDRATASE"/>
    <property type="match status" value="1"/>
</dbReference>
<evidence type="ECO:0000256" key="3">
    <source>
        <dbReference type="ARBA" id="ARBA00007811"/>
    </source>
</evidence>
<dbReference type="CDD" id="cd06465">
    <property type="entry name" value="p23_hB-ind1_like"/>
    <property type="match status" value="1"/>
</dbReference>
<evidence type="ECO:0000256" key="2">
    <source>
        <dbReference type="ARBA" id="ARBA00005194"/>
    </source>
</evidence>
<comment type="caution">
    <text evidence="16">Lacks conserved residue(s) required for the propagation of feature annotation.</text>
</comment>
<dbReference type="OrthoDB" id="8178130at2759"/>
<comment type="similarity">
    <text evidence="3 16">Belongs to the very long-chain fatty acids dehydratase HACD family.</text>
</comment>
<protein>
    <recommendedName>
        <fullName evidence="4 16">Very-long-chain (3R)-3-hydroxyacyl-CoA dehydratase</fullName>
        <ecNumber evidence="4 16">4.2.1.134</ecNumber>
    </recommendedName>
</protein>
<dbReference type="PANTHER" id="PTHR11035:SF35">
    <property type="entry name" value="VERY-LONG-CHAIN (3R)-3-HYDROXYACYL-COA DEHYDRATASE"/>
    <property type="match status" value="1"/>
</dbReference>
<dbReference type="InterPro" id="IPR007482">
    <property type="entry name" value="Tyr_Pase-like_PTPLA"/>
</dbReference>
<keyword evidence="12 16" id="KW-0472">Membrane</keyword>
<keyword evidence="11 16" id="KW-0443">Lipid metabolism</keyword>
<evidence type="ECO:0000256" key="14">
    <source>
        <dbReference type="ARBA" id="ARBA00023239"/>
    </source>
</evidence>
<keyword evidence="13 16" id="KW-0275">Fatty acid biosynthesis</keyword>
<dbReference type="GO" id="GO:0030148">
    <property type="term" value="P:sphingolipid biosynthetic process"/>
    <property type="evidence" value="ECO:0007669"/>
    <property type="project" value="TreeGrafter"/>
</dbReference>
<dbReference type="InterPro" id="IPR008978">
    <property type="entry name" value="HSP20-like_chaperone"/>
</dbReference>
<evidence type="ECO:0000313" key="19">
    <source>
        <dbReference type="Proteomes" id="UP000789390"/>
    </source>
</evidence>
<evidence type="ECO:0000313" key="18">
    <source>
        <dbReference type="EMBL" id="CAH0102528.1"/>
    </source>
</evidence>
<evidence type="ECO:0000256" key="16">
    <source>
        <dbReference type="RuleBase" id="RU363109"/>
    </source>
</evidence>
<dbReference type="PROSITE" id="PS51203">
    <property type="entry name" value="CS"/>
    <property type="match status" value="1"/>
</dbReference>
<evidence type="ECO:0000256" key="15">
    <source>
        <dbReference type="ARBA" id="ARBA00025733"/>
    </source>
</evidence>
<dbReference type="InterPro" id="IPR007052">
    <property type="entry name" value="CS_dom"/>
</dbReference>
<feature type="domain" description="CS" evidence="17">
    <location>
        <begin position="6"/>
        <end position="96"/>
    </location>
</feature>